<dbReference type="InterPro" id="IPR050595">
    <property type="entry name" value="Bact_response_regulator"/>
</dbReference>
<dbReference type="SMART" id="SM00448">
    <property type="entry name" value="REC"/>
    <property type="match status" value="1"/>
</dbReference>
<dbReference type="PANTHER" id="PTHR44591">
    <property type="entry name" value="STRESS RESPONSE REGULATOR PROTEIN 1"/>
    <property type="match status" value="1"/>
</dbReference>
<evidence type="ECO:0000313" key="8">
    <source>
        <dbReference type="EMBL" id="AMO93970.1"/>
    </source>
</evidence>
<evidence type="ECO:0000256" key="4">
    <source>
        <dbReference type="PROSITE-ProRule" id="PRU00169"/>
    </source>
</evidence>
<dbReference type="PROSITE" id="PS50110">
    <property type="entry name" value="RESPONSE_REGULATORY"/>
    <property type="match status" value="1"/>
</dbReference>
<name>A0A127P820_9BURK</name>
<feature type="domain" description="HPt" evidence="7">
    <location>
        <begin position="133"/>
        <end position="226"/>
    </location>
</feature>
<dbReference type="InterPro" id="IPR011006">
    <property type="entry name" value="CheY-like_superfamily"/>
</dbReference>
<dbReference type="InterPro" id="IPR008207">
    <property type="entry name" value="Sig_transdc_His_kin_Hpt_dom"/>
</dbReference>
<evidence type="ECO:0000256" key="5">
    <source>
        <dbReference type="SAM" id="Coils"/>
    </source>
</evidence>
<gene>
    <name evidence="8" type="ORF">CFter6_1258</name>
</gene>
<dbReference type="CDD" id="cd17546">
    <property type="entry name" value="REC_hyHK_CKI1_RcsC-like"/>
    <property type="match status" value="1"/>
</dbReference>
<reference evidence="8 9" key="1">
    <citation type="submission" date="2015-11" db="EMBL/GenBank/DDBJ databases">
        <title>Exploring the genomic traits of fungus-feeding bacterial genus Collimonas.</title>
        <authorList>
            <person name="Song C."/>
            <person name="Schmidt R."/>
            <person name="de Jager V."/>
            <person name="Krzyzanowska D."/>
            <person name="Jongedijk E."/>
            <person name="Cankar K."/>
            <person name="Beekwilder J."/>
            <person name="van Veen A."/>
            <person name="de Boer W."/>
            <person name="van Veen J.A."/>
            <person name="Garbeva P."/>
        </authorList>
    </citation>
    <scope>NUCLEOTIDE SEQUENCE [LARGE SCALE GENOMIC DNA]</scope>
    <source>
        <strain evidence="8 9">Ter6</strain>
    </source>
</reference>
<feature type="modified residue" description="Phosphohistidine" evidence="3">
    <location>
        <position position="172"/>
    </location>
</feature>
<dbReference type="PROSITE" id="PS50894">
    <property type="entry name" value="HPT"/>
    <property type="match status" value="1"/>
</dbReference>
<evidence type="ECO:0000256" key="2">
    <source>
        <dbReference type="ARBA" id="ARBA00023012"/>
    </source>
</evidence>
<evidence type="ECO:0000259" key="7">
    <source>
        <dbReference type="PROSITE" id="PS50894"/>
    </source>
</evidence>
<dbReference type="InterPro" id="IPR036641">
    <property type="entry name" value="HPT_dom_sf"/>
</dbReference>
<dbReference type="Proteomes" id="UP000072421">
    <property type="component" value="Chromosome"/>
</dbReference>
<evidence type="ECO:0000256" key="1">
    <source>
        <dbReference type="ARBA" id="ARBA00022553"/>
    </source>
</evidence>
<feature type="coiled-coil region" evidence="5">
    <location>
        <begin position="202"/>
        <end position="229"/>
    </location>
</feature>
<dbReference type="RefSeq" id="WP_082814621.1">
    <property type="nucleotide sequence ID" value="NZ_CP013232.1"/>
</dbReference>
<sequence>MRSALILVVEDHPINRRMLQAQLAAEGWQSELVATGAEALQWLTHTRPVAVITDYVLEDMTGVELLHRVRRWEADASALPAIPMILYSGMSLDYLQRESRGLDCTAILTKPISRAQLRQTLAPIVAQKMPAVTPAAPDDLLTDLLQFGYLQLASLKLSIKNQRWAETAGIAHGLRGAAAVLQLKEISQAAAEIENQSRNNPSESMEDAYSRLQNALERLALQLNASRAMPLAKPL</sequence>
<dbReference type="PATRIC" id="fig|158899.10.peg.1269"/>
<dbReference type="Pfam" id="PF00072">
    <property type="entry name" value="Response_reg"/>
    <property type="match status" value="1"/>
</dbReference>
<dbReference type="GO" id="GO:0004672">
    <property type="term" value="F:protein kinase activity"/>
    <property type="evidence" value="ECO:0007669"/>
    <property type="project" value="UniProtKB-ARBA"/>
</dbReference>
<dbReference type="Pfam" id="PF01627">
    <property type="entry name" value="Hpt"/>
    <property type="match status" value="1"/>
</dbReference>
<accession>A0A127P820</accession>
<feature type="modified residue" description="4-aspartylphosphate" evidence="4">
    <location>
        <position position="54"/>
    </location>
</feature>
<dbReference type="Gene3D" id="1.20.120.160">
    <property type="entry name" value="HPT domain"/>
    <property type="match status" value="1"/>
</dbReference>
<dbReference type="Gene3D" id="3.40.50.2300">
    <property type="match status" value="1"/>
</dbReference>
<dbReference type="SUPFAM" id="SSF52172">
    <property type="entry name" value="CheY-like"/>
    <property type="match status" value="1"/>
</dbReference>
<dbReference type="PANTHER" id="PTHR44591:SF3">
    <property type="entry name" value="RESPONSE REGULATORY DOMAIN-CONTAINING PROTEIN"/>
    <property type="match status" value="1"/>
</dbReference>
<dbReference type="AlphaFoldDB" id="A0A127P820"/>
<feature type="domain" description="Response regulatory" evidence="6">
    <location>
        <begin position="5"/>
        <end position="125"/>
    </location>
</feature>
<proteinExistence type="predicted"/>
<evidence type="ECO:0000256" key="3">
    <source>
        <dbReference type="PROSITE-ProRule" id="PRU00110"/>
    </source>
</evidence>
<dbReference type="SUPFAM" id="SSF47226">
    <property type="entry name" value="Histidine-containing phosphotransfer domain, HPT domain"/>
    <property type="match status" value="1"/>
</dbReference>
<dbReference type="EMBL" id="CP013232">
    <property type="protein sequence ID" value="AMO93970.1"/>
    <property type="molecule type" value="Genomic_DNA"/>
</dbReference>
<dbReference type="OrthoDB" id="9177042at2"/>
<evidence type="ECO:0000259" key="6">
    <source>
        <dbReference type="PROSITE" id="PS50110"/>
    </source>
</evidence>
<organism evidence="8">
    <name type="scientific">Collimonas fungivorans</name>
    <dbReference type="NCBI Taxonomy" id="158899"/>
    <lineage>
        <taxon>Bacteria</taxon>
        <taxon>Pseudomonadati</taxon>
        <taxon>Pseudomonadota</taxon>
        <taxon>Betaproteobacteria</taxon>
        <taxon>Burkholderiales</taxon>
        <taxon>Oxalobacteraceae</taxon>
        <taxon>Collimonas</taxon>
    </lineage>
</organism>
<dbReference type="GO" id="GO:0000160">
    <property type="term" value="P:phosphorelay signal transduction system"/>
    <property type="evidence" value="ECO:0007669"/>
    <property type="project" value="UniProtKB-KW"/>
</dbReference>
<keyword evidence="2" id="KW-0902">Two-component regulatory system</keyword>
<evidence type="ECO:0000313" key="9">
    <source>
        <dbReference type="Proteomes" id="UP000072421"/>
    </source>
</evidence>
<keyword evidence="1 4" id="KW-0597">Phosphoprotein</keyword>
<keyword evidence="5" id="KW-0175">Coiled coil</keyword>
<dbReference type="InterPro" id="IPR001789">
    <property type="entry name" value="Sig_transdc_resp-reg_receiver"/>
</dbReference>
<protein>
    <submittedName>
        <fullName evidence="8">Response regulator</fullName>
    </submittedName>
</protein>